<dbReference type="InterPro" id="IPR013321">
    <property type="entry name" value="Arc_rbn_hlx_hlx"/>
</dbReference>
<protein>
    <submittedName>
        <fullName evidence="2">Uncharacterized protein</fullName>
    </submittedName>
</protein>
<dbReference type="InterPro" id="IPR010985">
    <property type="entry name" value="Ribbon_hlx_hlx"/>
</dbReference>
<proteinExistence type="predicted"/>
<keyword evidence="3" id="KW-1185">Reference proteome</keyword>
<reference evidence="2 3" key="1">
    <citation type="journal article" date="2009" name="Stand. Genomic Sci.">
        <title>Complete genome sequence of Halorhabdus utahensis type strain (AX-2).</title>
        <authorList>
            <person name="Anderson I."/>
            <person name="Tindall B.J."/>
            <person name="Pomrenke H."/>
            <person name="Goker M."/>
            <person name="Lapidus A."/>
            <person name="Nolan M."/>
            <person name="Copeland A."/>
            <person name="Glavina Del Rio T."/>
            <person name="Chen F."/>
            <person name="Tice H."/>
            <person name="Cheng J.F."/>
            <person name="Lucas S."/>
            <person name="Chertkov O."/>
            <person name="Bruce D."/>
            <person name="Brettin T."/>
            <person name="Detter J.C."/>
            <person name="Han C."/>
            <person name="Goodwin L."/>
            <person name="Land M."/>
            <person name="Hauser L."/>
            <person name="Chang Y.J."/>
            <person name="Jeffries C.D."/>
            <person name="Pitluck S."/>
            <person name="Pati A."/>
            <person name="Mavromatis K."/>
            <person name="Ivanova N."/>
            <person name="Ovchinnikova G."/>
            <person name="Chen A."/>
            <person name="Palaniappan K."/>
            <person name="Chain P."/>
            <person name="Rohde M."/>
            <person name="Bristow J."/>
            <person name="Eisen J.A."/>
            <person name="Markowitz V."/>
            <person name="Hugenholtz P."/>
            <person name="Kyrpides N.C."/>
            <person name="Klenk H.P."/>
        </authorList>
    </citation>
    <scope>NUCLEOTIDE SEQUENCE [LARGE SCALE GENOMIC DNA]</scope>
    <source>
        <strain evidence="3">DSM 12940 / JCM 11049 / AX-2</strain>
    </source>
</reference>
<evidence type="ECO:0000313" key="3">
    <source>
        <dbReference type="Proteomes" id="UP000002071"/>
    </source>
</evidence>
<dbReference type="EMBL" id="CP001687">
    <property type="protein sequence ID" value="ACV12237.1"/>
    <property type="molecule type" value="Genomic_DNA"/>
</dbReference>
<dbReference type="GeneID" id="8384364"/>
<dbReference type="SUPFAM" id="SSF47598">
    <property type="entry name" value="Ribbon-helix-helix"/>
    <property type="match status" value="1"/>
</dbReference>
<dbReference type="Proteomes" id="UP000002071">
    <property type="component" value="Chromosome"/>
</dbReference>
<dbReference type="GeneID" id="79185846"/>
<name>C7NTZ2_HALUD</name>
<sequence>MERTEKISTSVTEDEKSRFRVLAAERDMTMAELLRELVYEEIKGDDERTLGPEENPNPEAKTTD</sequence>
<dbReference type="KEGG" id="hut:Huta_2070"/>
<dbReference type="AlphaFoldDB" id="C7NTZ2"/>
<evidence type="ECO:0000313" key="2">
    <source>
        <dbReference type="EMBL" id="ACV12237.1"/>
    </source>
</evidence>
<dbReference type="HOGENOM" id="CLU_2857039_0_0_2"/>
<feature type="region of interest" description="Disordered" evidence="1">
    <location>
        <begin position="41"/>
        <end position="64"/>
    </location>
</feature>
<evidence type="ECO:0000256" key="1">
    <source>
        <dbReference type="SAM" id="MobiDB-lite"/>
    </source>
</evidence>
<dbReference type="OrthoDB" id="350721at2157"/>
<dbReference type="Gene3D" id="1.10.1220.10">
    <property type="entry name" value="Met repressor-like"/>
    <property type="match status" value="1"/>
</dbReference>
<dbReference type="STRING" id="519442.Huta_2070"/>
<feature type="compositionally biased region" description="Basic and acidic residues" evidence="1">
    <location>
        <begin position="41"/>
        <end position="51"/>
    </location>
</feature>
<gene>
    <name evidence="2" type="ordered locus">Huta_2070</name>
</gene>
<dbReference type="RefSeq" id="WP_015789808.1">
    <property type="nucleotide sequence ID" value="NC_013158.1"/>
</dbReference>
<dbReference type="GO" id="GO:0006355">
    <property type="term" value="P:regulation of DNA-templated transcription"/>
    <property type="evidence" value="ECO:0007669"/>
    <property type="project" value="InterPro"/>
</dbReference>
<organism evidence="2 3">
    <name type="scientific">Halorhabdus utahensis (strain DSM 12940 / JCM 11049 / AX-2)</name>
    <dbReference type="NCBI Taxonomy" id="519442"/>
    <lineage>
        <taxon>Archaea</taxon>
        <taxon>Methanobacteriati</taxon>
        <taxon>Methanobacteriota</taxon>
        <taxon>Stenosarchaea group</taxon>
        <taxon>Halobacteria</taxon>
        <taxon>Halobacteriales</taxon>
        <taxon>Haloarculaceae</taxon>
        <taxon>Halorhabdus</taxon>
    </lineage>
</organism>
<accession>C7NTZ2</accession>